<feature type="compositionally biased region" description="Gly residues" evidence="1">
    <location>
        <begin position="155"/>
        <end position="164"/>
    </location>
</feature>
<feature type="transmembrane region" description="Helical" evidence="2">
    <location>
        <begin position="6"/>
        <end position="26"/>
    </location>
</feature>
<dbReference type="GO" id="GO:0005548">
    <property type="term" value="F:phospholipid transporter activity"/>
    <property type="evidence" value="ECO:0007669"/>
    <property type="project" value="TreeGrafter"/>
</dbReference>
<evidence type="ECO:0000256" key="1">
    <source>
        <dbReference type="SAM" id="MobiDB-lite"/>
    </source>
</evidence>
<protein>
    <recommendedName>
        <fullName evidence="3">Mce/MlaD domain-containing protein</fullName>
    </recommendedName>
</protein>
<name>A0A512DJA3_9PROT</name>
<keyword evidence="2" id="KW-0812">Transmembrane</keyword>
<dbReference type="GO" id="GO:0005543">
    <property type="term" value="F:phospholipid binding"/>
    <property type="evidence" value="ECO:0007669"/>
    <property type="project" value="TreeGrafter"/>
</dbReference>
<feature type="region of interest" description="Disordered" evidence="1">
    <location>
        <begin position="108"/>
        <end position="130"/>
    </location>
</feature>
<gene>
    <name evidence="4" type="ORF">SAE02_06530</name>
</gene>
<dbReference type="InterPro" id="IPR003399">
    <property type="entry name" value="Mce/MlaD"/>
</dbReference>
<dbReference type="InterPro" id="IPR052336">
    <property type="entry name" value="MlaD_Phospholipid_Transporter"/>
</dbReference>
<dbReference type="NCBIfam" id="TIGR04430">
    <property type="entry name" value="OM_asym_MlaD"/>
    <property type="match status" value="1"/>
</dbReference>
<dbReference type="Proteomes" id="UP000321523">
    <property type="component" value="Unassembled WGS sequence"/>
</dbReference>
<reference evidence="4 5" key="1">
    <citation type="submission" date="2019-07" db="EMBL/GenBank/DDBJ databases">
        <title>Whole genome shotgun sequence of Skermanella aerolata NBRC 106429.</title>
        <authorList>
            <person name="Hosoyama A."/>
            <person name="Uohara A."/>
            <person name="Ohji S."/>
            <person name="Ichikawa N."/>
        </authorList>
    </citation>
    <scope>NUCLEOTIDE SEQUENCE [LARGE SCALE GENOMIC DNA]</scope>
    <source>
        <strain evidence="4 5">NBRC 106429</strain>
    </source>
</reference>
<dbReference type="InterPro" id="IPR030970">
    <property type="entry name" value="ABC_MlaD"/>
</dbReference>
<proteinExistence type="predicted"/>
<dbReference type="PANTHER" id="PTHR33371:SF4">
    <property type="entry name" value="INTERMEMBRANE PHOSPHOLIPID TRANSPORT SYSTEM BINDING PROTEIN MLAD"/>
    <property type="match status" value="1"/>
</dbReference>
<organism evidence="4 5">
    <name type="scientific">Skermanella aerolata</name>
    <dbReference type="NCBI Taxonomy" id="393310"/>
    <lineage>
        <taxon>Bacteria</taxon>
        <taxon>Pseudomonadati</taxon>
        <taxon>Pseudomonadota</taxon>
        <taxon>Alphaproteobacteria</taxon>
        <taxon>Rhodospirillales</taxon>
        <taxon>Azospirillaceae</taxon>
        <taxon>Skermanella</taxon>
    </lineage>
</organism>
<evidence type="ECO:0000259" key="3">
    <source>
        <dbReference type="Pfam" id="PF02470"/>
    </source>
</evidence>
<feature type="region of interest" description="Disordered" evidence="1">
    <location>
        <begin position="147"/>
        <end position="189"/>
    </location>
</feature>
<accession>A0A512DJA3</accession>
<dbReference type="RefSeq" id="WP_044425392.1">
    <property type="nucleotide sequence ID" value="NZ_BJYZ01000002.1"/>
</dbReference>
<dbReference type="PANTHER" id="PTHR33371">
    <property type="entry name" value="INTERMEMBRANE PHOSPHOLIPID TRANSPORT SYSTEM BINDING PROTEIN MLAD-RELATED"/>
    <property type="match status" value="1"/>
</dbReference>
<dbReference type="OrthoDB" id="7164001at2"/>
<keyword evidence="2" id="KW-1133">Transmembrane helix</keyword>
<sequence length="189" mass="19371">MRRNTIETVLGGVVIVVAGFFLVFAYTSADLRRVDGYEVTANFSSVGGLQSGSDVRISGVKVGTVTSQTLDPSTYLAVVHMSIDPSIKLPKDTVAVIASESLLGGKYMSLQPGGDPDEIQPGGRIDFTQSTPGLEQLLGQVIFSMQQGGQPSTQQGGGQQGDGQQGQPPQPATPPAAQGGAAPGGLLGN</sequence>
<comment type="caution">
    <text evidence="4">The sequence shown here is derived from an EMBL/GenBank/DDBJ whole genome shotgun (WGS) entry which is preliminary data.</text>
</comment>
<dbReference type="EMBL" id="BJYZ01000002">
    <property type="protein sequence ID" value="GEO36505.1"/>
    <property type="molecule type" value="Genomic_DNA"/>
</dbReference>
<evidence type="ECO:0000313" key="5">
    <source>
        <dbReference type="Proteomes" id="UP000321523"/>
    </source>
</evidence>
<keyword evidence="5" id="KW-1185">Reference proteome</keyword>
<dbReference type="Pfam" id="PF02470">
    <property type="entry name" value="MlaD"/>
    <property type="match status" value="1"/>
</dbReference>
<dbReference type="AlphaFoldDB" id="A0A512DJA3"/>
<evidence type="ECO:0000256" key="2">
    <source>
        <dbReference type="SAM" id="Phobius"/>
    </source>
</evidence>
<feature type="domain" description="Mce/MlaD" evidence="3">
    <location>
        <begin position="35"/>
        <end position="113"/>
    </location>
</feature>
<evidence type="ECO:0000313" key="4">
    <source>
        <dbReference type="EMBL" id="GEO36505.1"/>
    </source>
</evidence>
<keyword evidence="2" id="KW-0472">Membrane</keyword>